<evidence type="ECO:0000313" key="3">
    <source>
        <dbReference type="Proteomes" id="UP000799439"/>
    </source>
</evidence>
<dbReference type="AlphaFoldDB" id="A0A9P4MFA8"/>
<proteinExistence type="predicted"/>
<gene>
    <name evidence="2" type="ORF">K461DRAFT_298349</name>
</gene>
<keyword evidence="3" id="KW-1185">Reference proteome</keyword>
<name>A0A9P4MFA8_9PEZI</name>
<feature type="compositionally biased region" description="Basic and acidic residues" evidence="1">
    <location>
        <begin position="246"/>
        <end position="263"/>
    </location>
</feature>
<feature type="region of interest" description="Disordered" evidence="1">
    <location>
        <begin position="349"/>
        <end position="411"/>
    </location>
</feature>
<feature type="compositionally biased region" description="Polar residues" evidence="1">
    <location>
        <begin position="231"/>
        <end position="243"/>
    </location>
</feature>
<feature type="compositionally biased region" description="Polar residues" evidence="1">
    <location>
        <begin position="490"/>
        <end position="499"/>
    </location>
</feature>
<comment type="caution">
    <text evidence="2">The sequence shown here is derived from an EMBL/GenBank/DDBJ whole genome shotgun (WGS) entry which is preliminary data.</text>
</comment>
<feature type="region of interest" description="Disordered" evidence="1">
    <location>
        <begin position="490"/>
        <end position="533"/>
    </location>
</feature>
<dbReference type="EMBL" id="ML996095">
    <property type="protein sequence ID" value="KAF2147734.1"/>
    <property type="molecule type" value="Genomic_DNA"/>
</dbReference>
<evidence type="ECO:0000256" key="1">
    <source>
        <dbReference type="SAM" id="MobiDB-lite"/>
    </source>
</evidence>
<dbReference type="Proteomes" id="UP000799439">
    <property type="component" value="Unassembled WGS sequence"/>
</dbReference>
<feature type="compositionally biased region" description="Polar residues" evidence="1">
    <location>
        <begin position="81"/>
        <end position="98"/>
    </location>
</feature>
<reference evidence="2" key="1">
    <citation type="journal article" date="2020" name="Stud. Mycol.">
        <title>101 Dothideomycetes genomes: a test case for predicting lifestyles and emergence of pathogens.</title>
        <authorList>
            <person name="Haridas S."/>
            <person name="Albert R."/>
            <person name="Binder M."/>
            <person name="Bloem J."/>
            <person name="Labutti K."/>
            <person name="Salamov A."/>
            <person name="Andreopoulos B."/>
            <person name="Baker S."/>
            <person name="Barry K."/>
            <person name="Bills G."/>
            <person name="Bluhm B."/>
            <person name="Cannon C."/>
            <person name="Castanera R."/>
            <person name="Culley D."/>
            <person name="Daum C."/>
            <person name="Ezra D."/>
            <person name="Gonzalez J."/>
            <person name="Henrissat B."/>
            <person name="Kuo A."/>
            <person name="Liang C."/>
            <person name="Lipzen A."/>
            <person name="Lutzoni F."/>
            <person name="Magnuson J."/>
            <person name="Mondo S."/>
            <person name="Nolan M."/>
            <person name="Ohm R."/>
            <person name="Pangilinan J."/>
            <person name="Park H.-J."/>
            <person name="Ramirez L."/>
            <person name="Alfaro M."/>
            <person name="Sun H."/>
            <person name="Tritt A."/>
            <person name="Yoshinaga Y."/>
            <person name="Zwiers L.-H."/>
            <person name="Turgeon B."/>
            <person name="Goodwin S."/>
            <person name="Spatafora J."/>
            <person name="Crous P."/>
            <person name="Grigoriev I."/>
        </authorList>
    </citation>
    <scope>NUCLEOTIDE SEQUENCE</scope>
    <source>
        <strain evidence="2">CBS 260.36</strain>
    </source>
</reference>
<feature type="compositionally biased region" description="Polar residues" evidence="1">
    <location>
        <begin position="209"/>
        <end position="224"/>
    </location>
</feature>
<dbReference type="OrthoDB" id="5404004at2759"/>
<organism evidence="2 3">
    <name type="scientific">Myriangium duriaei CBS 260.36</name>
    <dbReference type="NCBI Taxonomy" id="1168546"/>
    <lineage>
        <taxon>Eukaryota</taxon>
        <taxon>Fungi</taxon>
        <taxon>Dikarya</taxon>
        <taxon>Ascomycota</taxon>
        <taxon>Pezizomycotina</taxon>
        <taxon>Dothideomycetes</taxon>
        <taxon>Dothideomycetidae</taxon>
        <taxon>Myriangiales</taxon>
        <taxon>Myriangiaceae</taxon>
        <taxon>Myriangium</taxon>
    </lineage>
</organism>
<sequence length="603" mass="66406">MGLMERSKSLRRKQSTTEVSRVYSEDGIRKRSNTNVAQAPVHNPTRQYHEGDSGPGISPMAAKISRNNPLPTPDKDPFYHPNSSTQTIEISADSQTYRFPTPSPRSAPRGSPFQPPRDPATIGVALGSPRLQVPQPHLRESPSYHSPLRTYSEPVVPKVDPEPHKLRKSRSKSFRNVFSKAPPPPAKPIESQPLPNTQWQQERPARSVATVQAGQSQIRVSDSASPAYILSSASEQASRNVTRQQRRAEIDRIHMEKRREVARHTKTGSGPKPTPAPIQIKPATFQAKKPNYKEIKIPEFQSNVLSRVASSSGSTSQESIVQGSFLDVDIPKSDMERYSVMFEKLLKPSPPSLAERRGASGRLRPLAEEGPVPTLAPLAPPRRRATSPAVPSPDIVQKSIRQATQSHKEAADRLMQIRRSKTAPVGSIQPPPVPRKSSISNLAKEIRAPSPASPLWSEASLPLTPDSTTHTFFSHDDGENNDEGLFTALRDSTSSNHSVHPQRMDSLTDMEEPSPKRKPSVSLPYQPSADERTPRAIGAHDTYAHDAEIRMGHVKVARSISVTRPRPGKHVPVAVKQPVRPRVVDLHPVGGTRKSTMVLIEQA</sequence>
<accession>A0A9P4MFA8</accession>
<evidence type="ECO:0000313" key="2">
    <source>
        <dbReference type="EMBL" id="KAF2147734.1"/>
    </source>
</evidence>
<feature type="region of interest" description="Disordered" evidence="1">
    <location>
        <begin position="1"/>
        <end position="289"/>
    </location>
</feature>
<protein>
    <submittedName>
        <fullName evidence="2">Uncharacterized protein</fullName>
    </submittedName>
</protein>